<evidence type="ECO:0000256" key="6">
    <source>
        <dbReference type="RuleBase" id="RU364057"/>
    </source>
</evidence>
<evidence type="ECO:0000256" key="5">
    <source>
        <dbReference type="ARBA" id="ARBA00023049"/>
    </source>
</evidence>
<dbReference type="EMBL" id="FN653034">
    <property type="protein sequence ID" value="CBY09089.1"/>
    <property type="molecule type" value="Genomic_DNA"/>
</dbReference>
<keyword evidence="8" id="KW-1185">Reference proteome</keyword>
<sequence length="260" mass="29711">MPFVPKPNITDGSSQKEISAEIETVSNVQQHRNRIVFEQKSEPPKSTVDFETSKSTITAQVKAVLSKLDYSTAGILLGLKNSGCPFNMTRHIKVEDCPGQGSYDYSRQSISICQDYWSKSTREGALREFLVRGLVSAYDHCFTDITQLSEQQYLDFRNCSRIREFTLSKTCDYESQESSKMKADGFKYCVLENSSISLEETLQKSYSAENIEDSFRKVFLSCYEDKRPFDRVPTSPRDWELALKNLTFSGKRTDNPVKNQ</sequence>
<gene>
    <name evidence="7" type="ORF">GSOID_T00006621001</name>
</gene>
<name>E4XBW4_OIKDI</name>
<evidence type="ECO:0000256" key="2">
    <source>
        <dbReference type="ARBA" id="ARBA00022670"/>
    </source>
</evidence>
<keyword evidence="4 6" id="KW-0378">Hydrolase</keyword>
<dbReference type="GO" id="GO:0034982">
    <property type="term" value="P:mitochondrial protein processing"/>
    <property type="evidence" value="ECO:0007669"/>
    <property type="project" value="TreeGrafter"/>
</dbReference>
<dbReference type="EC" id="3.4.24.-" evidence="6"/>
<accession>E4XBW4</accession>
<proteinExistence type="inferred from homology"/>
<dbReference type="PANTHER" id="PTHR21711:SF0">
    <property type="entry name" value="MITOCHONDRIAL INNER MEMBRANE PROTEASE ATP23 HOMOLOG"/>
    <property type="match status" value="1"/>
</dbReference>
<dbReference type="Proteomes" id="UP000001307">
    <property type="component" value="Unassembled WGS sequence"/>
</dbReference>
<evidence type="ECO:0000256" key="3">
    <source>
        <dbReference type="ARBA" id="ARBA00022723"/>
    </source>
</evidence>
<evidence type="ECO:0000256" key="4">
    <source>
        <dbReference type="ARBA" id="ARBA00022801"/>
    </source>
</evidence>
<organism evidence="7">
    <name type="scientific">Oikopleura dioica</name>
    <name type="common">Tunicate</name>
    <dbReference type="NCBI Taxonomy" id="34765"/>
    <lineage>
        <taxon>Eukaryota</taxon>
        <taxon>Metazoa</taxon>
        <taxon>Chordata</taxon>
        <taxon>Tunicata</taxon>
        <taxon>Appendicularia</taxon>
        <taxon>Copelata</taxon>
        <taxon>Oikopleuridae</taxon>
        <taxon>Oikopleura</taxon>
    </lineage>
</organism>
<dbReference type="OrthoDB" id="285308at2759"/>
<dbReference type="GO" id="GO:0004222">
    <property type="term" value="F:metalloendopeptidase activity"/>
    <property type="evidence" value="ECO:0007669"/>
    <property type="project" value="InterPro"/>
</dbReference>
<dbReference type="PANTHER" id="PTHR21711">
    <property type="entry name" value="MITOCHONDRIAL INNER MEMBRANE PROTEASE"/>
    <property type="match status" value="1"/>
</dbReference>
<evidence type="ECO:0000256" key="1">
    <source>
        <dbReference type="ARBA" id="ARBA00009915"/>
    </source>
</evidence>
<dbReference type="InParanoid" id="E4XBW4"/>
<dbReference type="GO" id="GO:0005739">
    <property type="term" value="C:mitochondrion"/>
    <property type="evidence" value="ECO:0007669"/>
    <property type="project" value="GOC"/>
</dbReference>
<keyword evidence="5 6" id="KW-0482">Metalloprotease</keyword>
<dbReference type="AlphaFoldDB" id="E4XBW4"/>
<reference evidence="7" key="1">
    <citation type="journal article" date="2010" name="Science">
        <title>Plasticity of animal genome architecture unmasked by rapid evolution of a pelagic tunicate.</title>
        <authorList>
            <person name="Denoeud F."/>
            <person name="Henriet S."/>
            <person name="Mungpakdee S."/>
            <person name="Aury J.M."/>
            <person name="Da Silva C."/>
            <person name="Brinkmann H."/>
            <person name="Mikhaleva J."/>
            <person name="Olsen L.C."/>
            <person name="Jubin C."/>
            <person name="Canestro C."/>
            <person name="Bouquet J.M."/>
            <person name="Danks G."/>
            <person name="Poulain J."/>
            <person name="Campsteijn C."/>
            <person name="Adamski M."/>
            <person name="Cross I."/>
            <person name="Yadetie F."/>
            <person name="Muffato M."/>
            <person name="Louis A."/>
            <person name="Butcher S."/>
            <person name="Tsagkogeorga G."/>
            <person name="Konrad A."/>
            <person name="Singh S."/>
            <person name="Jensen M.F."/>
            <person name="Cong E.H."/>
            <person name="Eikeseth-Otteraa H."/>
            <person name="Noel B."/>
            <person name="Anthouard V."/>
            <person name="Porcel B.M."/>
            <person name="Kachouri-Lafond R."/>
            <person name="Nishino A."/>
            <person name="Ugolini M."/>
            <person name="Chourrout P."/>
            <person name="Nishida H."/>
            <person name="Aasland R."/>
            <person name="Huzurbazar S."/>
            <person name="Westhof E."/>
            <person name="Delsuc F."/>
            <person name="Lehrach H."/>
            <person name="Reinhardt R."/>
            <person name="Weissenbach J."/>
            <person name="Roy S.W."/>
            <person name="Artiguenave F."/>
            <person name="Postlethwait J.H."/>
            <person name="Manak J.R."/>
            <person name="Thompson E.M."/>
            <person name="Jaillon O."/>
            <person name="Du Pasquier L."/>
            <person name="Boudinot P."/>
            <person name="Liberles D.A."/>
            <person name="Volff J.N."/>
            <person name="Philippe H."/>
            <person name="Lenhard B."/>
            <person name="Roest Crollius H."/>
            <person name="Wincker P."/>
            <person name="Chourrout D."/>
        </authorList>
    </citation>
    <scope>NUCLEOTIDE SEQUENCE [LARGE SCALE GENOMIC DNA]</scope>
</reference>
<dbReference type="GO" id="GO:0033615">
    <property type="term" value="P:mitochondrial proton-transporting ATP synthase complex assembly"/>
    <property type="evidence" value="ECO:0007669"/>
    <property type="project" value="TreeGrafter"/>
</dbReference>
<dbReference type="Pfam" id="PF09768">
    <property type="entry name" value="Peptidase_M76"/>
    <property type="match status" value="1"/>
</dbReference>
<evidence type="ECO:0000313" key="7">
    <source>
        <dbReference type="EMBL" id="CBY09089.1"/>
    </source>
</evidence>
<dbReference type="GO" id="GO:0046872">
    <property type="term" value="F:metal ion binding"/>
    <property type="evidence" value="ECO:0007669"/>
    <property type="project" value="UniProtKB-KW"/>
</dbReference>
<comment type="similarity">
    <text evidence="1 6">Belongs to the peptidase M76 family.</text>
</comment>
<keyword evidence="3 6" id="KW-0479">Metal-binding</keyword>
<protein>
    <recommendedName>
        <fullName evidence="6">Mitochondrial inner membrane protease ATP23</fullName>
        <ecNumber evidence="6">3.4.24.-</ecNumber>
    </recommendedName>
</protein>
<dbReference type="InterPro" id="IPR019165">
    <property type="entry name" value="Peptidase_M76_ATP23"/>
</dbReference>
<keyword evidence="2 6" id="KW-0645">Protease</keyword>
<evidence type="ECO:0000313" key="8">
    <source>
        <dbReference type="Proteomes" id="UP000001307"/>
    </source>
</evidence>